<evidence type="ECO:0000256" key="2">
    <source>
        <dbReference type="ARBA" id="ARBA00022692"/>
    </source>
</evidence>
<dbReference type="GO" id="GO:0005886">
    <property type="term" value="C:plasma membrane"/>
    <property type="evidence" value="ECO:0007669"/>
    <property type="project" value="TreeGrafter"/>
</dbReference>
<evidence type="ECO:0000256" key="1">
    <source>
        <dbReference type="ARBA" id="ARBA00004370"/>
    </source>
</evidence>
<keyword evidence="6" id="KW-1185">Reference proteome</keyword>
<dbReference type="GO" id="GO:0004888">
    <property type="term" value="F:transmembrane signaling receptor activity"/>
    <property type="evidence" value="ECO:0007669"/>
    <property type="project" value="TreeGrafter"/>
</dbReference>
<accession>A0AA88SUK4</accession>
<dbReference type="AlphaFoldDB" id="A0AA88SUK4"/>
<keyword evidence="2" id="KW-0812">Transmembrane</keyword>
<comment type="caution">
    <text evidence="5">The sequence shown here is derived from an EMBL/GenBank/DDBJ whole genome shotgun (WGS) entry which is preliminary data.</text>
</comment>
<dbReference type="EMBL" id="JAUPFM010000005">
    <property type="protein sequence ID" value="KAK2850840.1"/>
    <property type="molecule type" value="Genomic_DNA"/>
</dbReference>
<organism evidence="5 6">
    <name type="scientific">Channa striata</name>
    <name type="common">Snakehead murrel</name>
    <name type="synonym">Ophicephalus striatus</name>
    <dbReference type="NCBI Taxonomy" id="64152"/>
    <lineage>
        <taxon>Eukaryota</taxon>
        <taxon>Metazoa</taxon>
        <taxon>Chordata</taxon>
        <taxon>Craniata</taxon>
        <taxon>Vertebrata</taxon>
        <taxon>Euteleostomi</taxon>
        <taxon>Actinopterygii</taxon>
        <taxon>Neopterygii</taxon>
        <taxon>Teleostei</taxon>
        <taxon>Neoteleostei</taxon>
        <taxon>Acanthomorphata</taxon>
        <taxon>Anabantaria</taxon>
        <taxon>Anabantiformes</taxon>
        <taxon>Channoidei</taxon>
        <taxon>Channidae</taxon>
        <taxon>Channa</taxon>
    </lineage>
</organism>
<dbReference type="InterPro" id="IPR013783">
    <property type="entry name" value="Ig-like_fold"/>
</dbReference>
<dbReference type="Gene3D" id="2.60.40.10">
    <property type="entry name" value="Immunoglobulins"/>
    <property type="match status" value="2"/>
</dbReference>
<evidence type="ECO:0000256" key="4">
    <source>
        <dbReference type="SAM" id="SignalP"/>
    </source>
</evidence>
<dbReference type="SUPFAM" id="SSF48726">
    <property type="entry name" value="Immunoglobulin"/>
    <property type="match status" value="1"/>
</dbReference>
<feature type="chain" id="PRO_5041643852" description="Immunoglobulin subtype domain-containing protein" evidence="4">
    <location>
        <begin position="23"/>
        <end position="256"/>
    </location>
</feature>
<proteinExistence type="predicted"/>
<keyword evidence="3" id="KW-0472">Membrane</keyword>
<dbReference type="Proteomes" id="UP001187415">
    <property type="component" value="Unassembled WGS sequence"/>
</dbReference>
<evidence type="ECO:0008006" key="7">
    <source>
        <dbReference type="Google" id="ProtNLM"/>
    </source>
</evidence>
<dbReference type="PANTHER" id="PTHR11860">
    <property type="entry name" value="POLYMERIC-IMMUNOGLOBULIN RECEPTOR"/>
    <property type="match status" value="1"/>
</dbReference>
<evidence type="ECO:0000256" key="3">
    <source>
        <dbReference type="ARBA" id="ARBA00023136"/>
    </source>
</evidence>
<comment type="subcellular location">
    <subcellularLocation>
        <location evidence="1">Membrane</location>
    </subcellularLocation>
</comment>
<sequence>MKIHHVLLFCFLSAAFCGGNTGTVSGQLSTYTGAAGGNGTMKCYLPVSGNTKFFCKEECQNVVTVTDGVTAKSGRYSITYRNVSLKTVILSVNFINLTQTDSGRYRCGLGKTFVAPDSYWNFEIRVSDAPLGITSDFVRTNTEGENATYECITAVGEGAFFFCKNQCRKQEDVLMNTTSLKAQSGRYAIEFIRGSIFGLYVTITKVNKSDTRWYRCGYGDPWSPNSNFSFPVLVNGECVVRLMKMLLHNLCSVQNI</sequence>
<keyword evidence="4" id="KW-0732">Signal</keyword>
<dbReference type="InterPro" id="IPR036179">
    <property type="entry name" value="Ig-like_dom_sf"/>
</dbReference>
<dbReference type="PANTHER" id="PTHR11860:SF87">
    <property type="entry name" value="CMRF35-LIKE MOLECULE 8"/>
    <property type="match status" value="1"/>
</dbReference>
<evidence type="ECO:0000313" key="6">
    <source>
        <dbReference type="Proteomes" id="UP001187415"/>
    </source>
</evidence>
<dbReference type="InterPro" id="IPR050671">
    <property type="entry name" value="CD300_family_receptors"/>
</dbReference>
<feature type="signal peptide" evidence="4">
    <location>
        <begin position="1"/>
        <end position="22"/>
    </location>
</feature>
<protein>
    <recommendedName>
        <fullName evidence="7">Immunoglobulin subtype domain-containing protein</fullName>
    </recommendedName>
</protein>
<name>A0AA88SUK4_CHASR</name>
<evidence type="ECO:0000313" key="5">
    <source>
        <dbReference type="EMBL" id="KAK2850840.1"/>
    </source>
</evidence>
<gene>
    <name evidence="5" type="ORF">Q5P01_007116</name>
</gene>
<reference evidence="5" key="1">
    <citation type="submission" date="2023-07" db="EMBL/GenBank/DDBJ databases">
        <title>Chromosome-level Genome Assembly of Striped Snakehead (Channa striata).</title>
        <authorList>
            <person name="Liu H."/>
        </authorList>
    </citation>
    <scope>NUCLEOTIDE SEQUENCE</scope>
    <source>
        <strain evidence="5">Gz</strain>
        <tissue evidence="5">Muscle</tissue>
    </source>
</reference>